<dbReference type="PROSITE" id="PS00086">
    <property type="entry name" value="CYTOCHROME_P450"/>
    <property type="match status" value="1"/>
</dbReference>
<dbReference type="InterPro" id="IPR017972">
    <property type="entry name" value="Cyt_P450_CS"/>
</dbReference>
<dbReference type="InterPro" id="IPR002401">
    <property type="entry name" value="Cyt_P450_E_grp-I"/>
</dbReference>
<proteinExistence type="inferred from homology"/>
<dbReference type="PRINTS" id="PR00385">
    <property type="entry name" value="P450"/>
</dbReference>
<dbReference type="PANTHER" id="PTHR46300">
    <property type="entry name" value="P450, PUTATIVE (EUROFUNG)-RELATED-RELATED"/>
    <property type="match status" value="1"/>
</dbReference>
<protein>
    <submittedName>
        <fullName evidence="7">Cytochrome P450</fullName>
    </submittedName>
</protein>
<organism evidence="7 8">
    <name type="scientific">Piptocephalis cylindrospora</name>
    <dbReference type="NCBI Taxonomy" id="1907219"/>
    <lineage>
        <taxon>Eukaryota</taxon>
        <taxon>Fungi</taxon>
        <taxon>Fungi incertae sedis</taxon>
        <taxon>Zoopagomycota</taxon>
        <taxon>Zoopagomycotina</taxon>
        <taxon>Zoopagomycetes</taxon>
        <taxon>Zoopagales</taxon>
        <taxon>Piptocephalidaceae</taxon>
        <taxon>Piptocephalis</taxon>
    </lineage>
</organism>
<dbReference type="AlphaFoldDB" id="A0A4P9Y7L6"/>
<dbReference type="Gene3D" id="1.10.630.10">
    <property type="entry name" value="Cytochrome P450"/>
    <property type="match status" value="1"/>
</dbReference>
<dbReference type="InterPro" id="IPR001128">
    <property type="entry name" value="Cyt_P450"/>
</dbReference>
<gene>
    <name evidence="7" type="ORF">BJ684DRAFT_18575</name>
</gene>
<dbReference type="PRINTS" id="PR00463">
    <property type="entry name" value="EP450I"/>
</dbReference>
<comment type="similarity">
    <text evidence="6">Belongs to the cytochrome P450 family.</text>
</comment>
<dbReference type="GO" id="GO:0005506">
    <property type="term" value="F:iron ion binding"/>
    <property type="evidence" value="ECO:0007669"/>
    <property type="project" value="InterPro"/>
</dbReference>
<dbReference type="Proteomes" id="UP000267251">
    <property type="component" value="Unassembled WGS sequence"/>
</dbReference>
<keyword evidence="2 6" id="KW-0560">Oxidoreductase</keyword>
<dbReference type="GO" id="GO:0004497">
    <property type="term" value="F:monooxygenase activity"/>
    <property type="evidence" value="ECO:0007669"/>
    <property type="project" value="UniProtKB-KW"/>
</dbReference>
<evidence type="ECO:0000256" key="1">
    <source>
        <dbReference type="ARBA" id="ARBA00022723"/>
    </source>
</evidence>
<dbReference type="InterPro" id="IPR036396">
    <property type="entry name" value="Cyt_P450_sf"/>
</dbReference>
<keyword evidence="5 6" id="KW-0349">Heme</keyword>
<feature type="binding site" description="axial binding residue" evidence="5">
    <location>
        <position position="442"/>
    </location>
    <ligand>
        <name>heme</name>
        <dbReference type="ChEBI" id="CHEBI:30413"/>
    </ligand>
    <ligandPart>
        <name>Fe</name>
        <dbReference type="ChEBI" id="CHEBI:18248"/>
    </ligandPart>
</feature>
<dbReference type="EMBL" id="KZ987760">
    <property type="protein sequence ID" value="RKP15078.1"/>
    <property type="molecule type" value="Genomic_DNA"/>
</dbReference>
<evidence type="ECO:0000313" key="8">
    <source>
        <dbReference type="Proteomes" id="UP000267251"/>
    </source>
</evidence>
<evidence type="ECO:0000256" key="4">
    <source>
        <dbReference type="ARBA" id="ARBA00023033"/>
    </source>
</evidence>
<keyword evidence="1 5" id="KW-0479">Metal-binding</keyword>
<dbReference type="GO" id="GO:0016705">
    <property type="term" value="F:oxidoreductase activity, acting on paired donors, with incorporation or reduction of molecular oxygen"/>
    <property type="evidence" value="ECO:0007669"/>
    <property type="project" value="InterPro"/>
</dbReference>
<keyword evidence="4 6" id="KW-0503">Monooxygenase</keyword>
<keyword evidence="3 5" id="KW-0408">Iron</keyword>
<dbReference type="GO" id="GO:0020037">
    <property type="term" value="F:heme binding"/>
    <property type="evidence" value="ECO:0007669"/>
    <property type="project" value="InterPro"/>
</dbReference>
<evidence type="ECO:0000256" key="3">
    <source>
        <dbReference type="ARBA" id="ARBA00023004"/>
    </source>
</evidence>
<reference evidence="8" key="1">
    <citation type="journal article" date="2018" name="Nat. Microbiol.">
        <title>Leveraging single-cell genomics to expand the fungal tree of life.</title>
        <authorList>
            <person name="Ahrendt S.R."/>
            <person name="Quandt C.A."/>
            <person name="Ciobanu D."/>
            <person name="Clum A."/>
            <person name="Salamov A."/>
            <person name="Andreopoulos B."/>
            <person name="Cheng J.F."/>
            <person name="Woyke T."/>
            <person name="Pelin A."/>
            <person name="Henrissat B."/>
            <person name="Reynolds N.K."/>
            <person name="Benny G.L."/>
            <person name="Smith M.E."/>
            <person name="James T.Y."/>
            <person name="Grigoriev I.V."/>
        </authorList>
    </citation>
    <scope>NUCLEOTIDE SEQUENCE [LARGE SCALE GENOMIC DNA]</scope>
</reference>
<dbReference type="Pfam" id="PF00067">
    <property type="entry name" value="p450"/>
    <property type="match status" value="1"/>
</dbReference>
<dbReference type="InterPro" id="IPR050364">
    <property type="entry name" value="Cytochrome_P450_fung"/>
</dbReference>
<keyword evidence="8" id="KW-1185">Reference proteome</keyword>
<evidence type="ECO:0000256" key="6">
    <source>
        <dbReference type="RuleBase" id="RU000461"/>
    </source>
</evidence>
<sequence length="517" mass="58507">MIQGLIQVVLGIGFLGLTHALYRARQPNRPGPPGYPIFGNLLQMGSRPLVRMSEWAKKYGGVYYLRMGFIDWMVVSTPEAMHDVLSKQGATFASRPHQLVLGDILSNGGHGVVAAPYGPRWNANRRFFTSALSKLSVQSYEDSLLHESRHLCRNLMVDMERHGGAGFPIHRHHQAYAFNIILTMSYGVRYASAEHPRCAEQLQVNDDIFQMIGPKYFIVDLLPFLRCFLPHLERNARKLHATMYGFIRERFAQFCQEEEDINARIPNTMCKYLAAAVRKGELAEDDAHVTLGEAFAAGLDNSSSSLTWLTLALAAHVDVQKKAQEEMDRVVGRDRMPTQNDLPNLPYLRCILQEATRFRGPAQVLFPRATTEDTVYQGVTIRKGTWVMPSIYAAHHVFSHLEDPDVFRPERWESNPKTLMEEVMGKQSTRVNWNFGTGRRVCPGLYLADISLSLTLAQAIWCFTIKPGEGESVCLETMGNGTNISPPNWRIRYIPRGDYVKDMLQTEDSSTRARTLE</sequence>
<dbReference type="PANTHER" id="PTHR46300:SF2">
    <property type="entry name" value="CYTOCHROME P450 MONOOXYGENASE ALNH-RELATED"/>
    <property type="match status" value="1"/>
</dbReference>
<name>A0A4P9Y7L6_9FUNG</name>
<dbReference type="SUPFAM" id="SSF48264">
    <property type="entry name" value="Cytochrome P450"/>
    <property type="match status" value="1"/>
</dbReference>
<dbReference type="OrthoDB" id="1470350at2759"/>
<evidence type="ECO:0000256" key="2">
    <source>
        <dbReference type="ARBA" id="ARBA00023002"/>
    </source>
</evidence>
<evidence type="ECO:0000313" key="7">
    <source>
        <dbReference type="EMBL" id="RKP15078.1"/>
    </source>
</evidence>
<accession>A0A4P9Y7L6</accession>
<comment type="cofactor">
    <cofactor evidence="5">
        <name>heme</name>
        <dbReference type="ChEBI" id="CHEBI:30413"/>
    </cofactor>
</comment>
<evidence type="ECO:0000256" key="5">
    <source>
        <dbReference type="PIRSR" id="PIRSR602401-1"/>
    </source>
</evidence>